<organism evidence="1">
    <name type="scientific">marine metagenome</name>
    <dbReference type="NCBI Taxonomy" id="408172"/>
    <lineage>
        <taxon>unclassified sequences</taxon>
        <taxon>metagenomes</taxon>
        <taxon>ecological metagenomes</taxon>
    </lineage>
</organism>
<accession>A0A381UK85</accession>
<gene>
    <name evidence="1" type="ORF">METZ01_LOCUS80057</name>
</gene>
<protein>
    <submittedName>
        <fullName evidence="1">Uncharacterized protein</fullName>
    </submittedName>
</protein>
<feature type="non-terminal residue" evidence="1">
    <location>
        <position position="1"/>
    </location>
</feature>
<dbReference type="AlphaFoldDB" id="A0A381UK85"/>
<proteinExistence type="predicted"/>
<dbReference type="EMBL" id="UINC01006384">
    <property type="protein sequence ID" value="SVA27203.1"/>
    <property type="molecule type" value="Genomic_DNA"/>
</dbReference>
<name>A0A381UK85_9ZZZZ</name>
<evidence type="ECO:0000313" key="1">
    <source>
        <dbReference type="EMBL" id="SVA27203.1"/>
    </source>
</evidence>
<reference evidence="1" key="1">
    <citation type="submission" date="2018-05" db="EMBL/GenBank/DDBJ databases">
        <authorList>
            <person name="Lanie J.A."/>
            <person name="Ng W.-L."/>
            <person name="Kazmierczak K.M."/>
            <person name="Andrzejewski T.M."/>
            <person name="Davidsen T.M."/>
            <person name="Wayne K.J."/>
            <person name="Tettelin H."/>
            <person name="Glass J.I."/>
            <person name="Rusch D."/>
            <person name="Podicherti R."/>
            <person name="Tsui H.-C.T."/>
            <person name="Winkler M.E."/>
        </authorList>
    </citation>
    <scope>NUCLEOTIDE SEQUENCE</scope>
</reference>
<sequence length="64" mass="6998">VEKKLATYDKSSPSLLERVIDGVLRPLPARVSIKMTDLRGGKISWEFVRVPVGSSLPDGNPPSH</sequence>